<dbReference type="PANTHER" id="PTHR24348:SF22">
    <property type="entry name" value="NON-SPECIFIC SERINE_THREONINE PROTEIN KINASE"/>
    <property type="match status" value="1"/>
</dbReference>
<sequence length="191" mass="22848">MKELWIVDEPKREIEFCQKCSNRCFMHCYGFIKKEGAVKAIIYEYMCNGTLNEYIEKIDPVFSLLTVTRLFEGLEFLYSKRLVHRDLKPTNILLDHNFLPYISDFETIRDPQTDEPMTCNLGSLLYSSPEQDKNEYISFPTDIYSFCLIIYFLYEKKNFHSQNPYEFVMIVIGRCCIYNIMFSHEIEYGFR</sequence>
<organism evidence="6 7">
    <name type="scientific">Tritrichomonas musculus</name>
    <dbReference type="NCBI Taxonomy" id="1915356"/>
    <lineage>
        <taxon>Eukaryota</taxon>
        <taxon>Metamonada</taxon>
        <taxon>Parabasalia</taxon>
        <taxon>Tritrichomonadida</taxon>
        <taxon>Tritrichomonadidae</taxon>
        <taxon>Tritrichomonas</taxon>
    </lineage>
</organism>
<keyword evidence="1" id="KW-0808">Transferase</keyword>
<proteinExistence type="predicted"/>
<dbReference type="CDD" id="cd00180">
    <property type="entry name" value="PKc"/>
    <property type="match status" value="1"/>
</dbReference>
<keyword evidence="3" id="KW-0418">Kinase</keyword>
<keyword evidence="4" id="KW-0067">ATP-binding</keyword>
<evidence type="ECO:0000256" key="2">
    <source>
        <dbReference type="ARBA" id="ARBA00022741"/>
    </source>
</evidence>
<feature type="domain" description="Protein kinase" evidence="5">
    <location>
        <begin position="1"/>
        <end position="191"/>
    </location>
</feature>
<evidence type="ECO:0000256" key="3">
    <source>
        <dbReference type="ARBA" id="ARBA00022777"/>
    </source>
</evidence>
<keyword evidence="2" id="KW-0547">Nucleotide-binding</keyword>
<evidence type="ECO:0000313" key="7">
    <source>
        <dbReference type="Proteomes" id="UP001470230"/>
    </source>
</evidence>
<evidence type="ECO:0000313" key="6">
    <source>
        <dbReference type="EMBL" id="KAK8892513.1"/>
    </source>
</evidence>
<reference evidence="6 7" key="1">
    <citation type="submission" date="2024-04" db="EMBL/GenBank/DDBJ databases">
        <title>Tritrichomonas musculus Genome.</title>
        <authorList>
            <person name="Alves-Ferreira E."/>
            <person name="Grigg M."/>
            <person name="Lorenzi H."/>
            <person name="Galac M."/>
        </authorList>
    </citation>
    <scope>NUCLEOTIDE SEQUENCE [LARGE SCALE GENOMIC DNA]</scope>
    <source>
        <strain evidence="6 7">EAF2021</strain>
    </source>
</reference>
<dbReference type="InterPro" id="IPR045269">
    <property type="entry name" value="Atg1-like"/>
</dbReference>
<dbReference type="Proteomes" id="UP001470230">
    <property type="component" value="Unassembled WGS sequence"/>
</dbReference>
<evidence type="ECO:0000256" key="1">
    <source>
        <dbReference type="ARBA" id="ARBA00022679"/>
    </source>
</evidence>
<dbReference type="InterPro" id="IPR000719">
    <property type="entry name" value="Prot_kinase_dom"/>
</dbReference>
<comment type="caution">
    <text evidence="6">The sequence shown here is derived from an EMBL/GenBank/DDBJ whole genome shotgun (WGS) entry which is preliminary data.</text>
</comment>
<keyword evidence="7" id="KW-1185">Reference proteome</keyword>
<dbReference type="PANTHER" id="PTHR24348">
    <property type="entry name" value="SERINE/THREONINE-PROTEIN KINASE UNC-51-RELATED"/>
    <property type="match status" value="1"/>
</dbReference>
<dbReference type="EMBL" id="JAPFFF010000004">
    <property type="protein sequence ID" value="KAK8892513.1"/>
    <property type="molecule type" value="Genomic_DNA"/>
</dbReference>
<dbReference type="PROSITE" id="PS00108">
    <property type="entry name" value="PROTEIN_KINASE_ST"/>
    <property type="match status" value="1"/>
</dbReference>
<evidence type="ECO:0000256" key="4">
    <source>
        <dbReference type="ARBA" id="ARBA00022840"/>
    </source>
</evidence>
<dbReference type="InterPro" id="IPR011009">
    <property type="entry name" value="Kinase-like_dom_sf"/>
</dbReference>
<evidence type="ECO:0000259" key="5">
    <source>
        <dbReference type="PROSITE" id="PS50011"/>
    </source>
</evidence>
<dbReference type="Gene3D" id="1.10.510.10">
    <property type="entry name" value="Transferase(Phosphotransferase) domain 1"/>
    <property type="match status" value="1"/>
</dbReference>
<dbReference type="InterPro" id="IPR008271">
    <property type="entry name" value="Ser/Thr_kinase_AS"/>
</dbReference>
<name>A0ABR2KNF2_9EUKA</name>
<gene>
    <name evidence="6" type="ORF">M9Y10_029746</name>
</gene>
<accession>A0ABR2KNF2</accession>
<dbReference type="Pfam" id="PF00069">
    <property type="entry name" value="Pkinase"/>
    <property type="match status" value="1"/>
</dbReference>
<dbReference type="PROSITE" id="PS50011">
    <property type="entry name" value="PROTEIN_KINASE_DOM"/>
    <property type="match status" value="1"/>
</dbReference>
<protein>
    <recommendedName>
        <fullName evidence="5">Protein kinase domain-containing protein</fullName>
    </recommendedName>
</protein>
<dbReference type="SUPFAM" id="SSF56112">
    <property type="entry name" value="Protein kinase-like (PK-like)"/>
    <property type="match status" value="1"/>
</dbReference>
<dbReference type="SMART" id="SM00220">
    <property type="entry name" value="S_TKc"/>
    <property type="match status" value="1"/>
</dbReference>